<evidence type="ECO:0000313" key="2">
    <source>
        <dbReference type="Proteomes" id="UP000679779"/>
    </source>
</evidence>
<protein>
    <submittedName>
        <fullName evidence="1">Uncharacterized protein</fullName>
    </submittedName>
</protein>
<gene>
    <name evidence="1" type="ORF">J2TS6_09160</name>
</gene>
<name>A0A919XF11_9BACL</name>
<dbReference type="AlphaFoldDB" id="A0A919XF11"/>
<accession>A0A919XF11</accession>
<evidence type="ECO:0000313" key="1">
    <source>
        <dbReference type="EMBL" id="GIO29775.1"/>
    </source>
</evidence>
<comment type="caution">
    <text evidence="1">The sequence shown here is derived from an EMBL/GenBank/DDBJ whole genome shotgun (WGS) entry which is preliminary data.</text>
</comment>
<sequence>MSILIVLLLICNLAVLLNINHKLPKRDYAREALDRDRQRKAEKEDQHRYPE</sequence>
<dbReference type="Proteomes" id="UP000679779">
    <property type="component" value="Unassembled WGS sequence"/>
</dbReference>
<dbReference type="EMBL" id="BORQ01000001">
    <property type="protein sequence ID" value="GIO29775.1"/>
    <property type="molecule type" value="Genomic_DNA"/>
</dbReference>
<organism evidence="1 2">
    <name type="scientific">Paenibacillus albilobatus</name>
    <dbReference type="NCBI Taxonomy" id="2716884"/>
    <lineage>
        <taxon>Bacteria</taxon>
        <taxon>Bacillati</taxon>
        <taxon>Bacillota</taxon>
        <taxon>Bacilli</taxon>
        <taxon>Bacillales</taxon>
        <taxon>Paenibacillaceae</taxon>
        <taxon>Paenibacillus</taxon>
    </lineage>
</organism>
<proteinExistence type="predicted"/>
<dbReference type="RefSeq" id="WP_201452066.1">
    <property type="nucleotide sequence ID" value="NZ_BORQ01000001.1"/>
</dbReference>
<reference evidence="1" key="1">
    <citation type="submission" date="2021-03" db="EMBL/GenBank/DDBJ databases">
        <title>Antimicrobial resistance genes in bacteria isolated from Japanese honey, and their potential for conferring macrolide and lincosamide resistance in the American foulbrood pathogen Paenibacillus larvae.</title>
        <authorList>
            <person name="Okamoto M."/>
            <person name="Kumagai M."/>
            <person name="Kanamori H."/>
            <person name="Takamatsu D."/>
        </authorList>
    </citation>
    <scope>NUCLEOTIDE SEQUENCE</scope>
    <source>
        <strain evidence="1">J2TS6</strain>
    </source>
</reference>
<keyword evidence="2" id="KW-1185">Reference proteome</keyword>